<gene>
    <name evidence="4" type="primary">pteN</name>
    <name evidence="4" type="ORF">SNAT2548_LOCUS9043</name>
</gene>
<dbReference type="InterPro" id="IPR016130">
    <property type="entry name" value="Tyr_Pase_AS"/>
</dbReference>
<dbReference type="GO" id="GO:0016314">
    <property type="term" value="F:phosphatidylinositol-3,4,5-trisphosphate 3-phosphatase activity"/>
    <property type="evidence" value="ECO:0007669"/>
    <property type="project" value="TreeGrafter"/>
</dbReference>
<evidence type="ECO:0000313" key="4">
    <source>
        <dbReference type="EMBL" id="CAE7228014.1"/>
    </source>
</evidence>
<reference evidence="4" key="1">
    <citation type="submission" date="2021-02" db="EMBL/GenBank/DDBJ databases">
        <authorList>
            <person name="Dougan E. K."/>
            <person name="Rhodes N."/>
            <person name="Thang M."/>
            <person name="Chan C."/>
        </authorList>
    </citation>
    <scope>NUCLEOTIDE SEQUENCE</scope>
</reference>
<protein>
    <submittedName>
        <fullName evidence="4">PteN protein</fullName>
    </submittedName>
</protein>
<dbReference type="PROSITE" id="PS00383">
    <property type="entry name" value="TYR_PHOSPHATASE_1"/>
    <property type="match status" value="1"/>
</dbReference>
<dbReference type="InterPro" id="IPR051281">
    <property type="entry name" value="Dual-spec_lipid-protein_phosph"/>
</dbReference>
<keyword evidence="1" id="KW-0378">Hydrolase</keyword>
<proteinExistence type="predicted"/>
<dbReference type="InterPro" id="IPR029021">
    <property type="entry name" value="Prot-tyrosine_phosphatase-like"/>
</dbReference>
<evidence type="ECO:0000259" key="3">
    <source>
        <dbReference type="PROSITE" id="PS51181"/>
    </source>
</evidence>
<dbReference type="AlphaFoldDB" id="A0A812KJF0"/>
<feature type="domain" description="Tyrosine specific protein phosphatases" evidence="2">
    <location>
        <begin position="259"/>
        <end position="318"/>
    </location>
</feature>
<dbReference type="InterPro" id="IPR057023">
    <property type="entry name" value="PTP-SAK"/>
</dbReference>
<dbReference type="PANTHER" id="PTHR12305:SF60">
    <property type="entry name" value="PHOSPHATIDYLINOSITOL 3,4,5-TRISPHOSPHATE 3-PHOSPHATASE TPTE2-RELATED"/>
    <property type="match status" value="1"/>
</dbReference>
<name>A0A812KJF0_9DINO</name>
<dbReference type="SUPFAM" id="SSF52799">
    <property type="entry name" value="(Phosphotyrosine protein) phosphatases II"/>
    <property type="match status" value="1"/>
</dbReference>
<evidence type="ECO:0000313" key="5">
    <source>
        <dbReference type="Proteomes" id="UP000604046"/>
    </source>
</evidence>
<dbReference type="Proteomes" id="UP000604046">
    <property type="component" value="Unassembled WGS sequence"/>
</dbReference>
<dbReference type="OrthoDB" id="16692at2759"/>
<accession>A0A812KJF0</accession>
<evidence type="ECO:0000259" key="2">
    <source>
        <dbReference type="PROSITE" id="PS50056"/>
    </source>
</evidence>
<sequence length="505" mass="56896">MAVFNICCGEMAPPSPAMSTQRPARPAESFWSPKWCLCSEPVEIAHQDISRSEVACQDPSAGRTTPRRTLHTGDFGTELSYHTANTAKSKPKVNTCQSRRSSESLNVLAIFEHAGEWWLPHESASVEDCDLLQESWLGRLPRKSYRNTSTTALLQHGMSGWVRRRVSGSRHRFVENGFDLDLAYVTSRLIAMGFPGRGSGACFRNPHSEVKRFLEGAHQNHFRIYNLCAERHFRDNGFPKETVAFPSADHCPPDFSDMLDFCQDVETWLQADEQNVAVIHCKAGKGRSGTMICALLLYSGAVTAARDALRWFGRIRGGTRVGVTIPSQIRWIAMFDIWLQGSVQLTSTPVNTTTALKYRLKSLRVGPLRSNMLKDSCFLQIGLGSRQAFEGFKWVQWHPTMPAEPSQNGVCEYLVESPWWTEVDGLVCVRLKTSKSCLAALARPRTHSVRAWWHHSFLQRKLRESEEVLVLDLPKTCIDGLQRDAADHVLVPAEFRLTLTFETED</sequence>
<dbReference type="Gene3D" id="3.90.190.10">
    <property type="entry name" value="Protein tyrosine phosphatase superfamily"/>
    <property type="match status" value="1"/>
</dbReference>
<feature type="domain" description="Phosphatase tensin-type" evidence="3">
    <location>
        <begin position="171"/>
        <end position="342"/>
    </location>
</feature>
<dbReference type="InterPro" id="IPR000387">
    <property type="entry name" value="Tyr_Pase_dom"/>
</dbReference>
<dbReference type="PROSITE" id="PS51181">
    <property type="entry name" value="PPASE_TENSIN"/>
    <property type="match status" value="1"/>
</dbReference>
<dbReference type="Pfam" id="PF22784">
    <property type="entry name" value="PTP-SAK"/>
    <property type="match status" value="1"/>
</dbReference>
<comment type="caution">
    <text evidence="4">The sequence shown here is derived from an EMBL/GenBank/DDBJ whole genome shotgun (WGS) entry which is preliminary data.</text>
</comment>
<keyword evidence="5" id="KW-1185">Reference proteome</keyword>
<dbReference type="GO" id="GO:0005829">
    <property type="term" value="C:cytosol"/>
    <property type="evidence" value="ECO:0007669"/>
    <property type="project" value="TreeGrafter"/>
</dbReference>
<dbReference type="PANTHER" id="PTHR12305">
    <property type="entry name" value="PHOSPHATASE WITH HOMOLOGY TO TENSIN"/>
    <property type="match status" value="1"/>
</dbReference>
<dbReference type="InterPro" id="IPR029023">
    <property type="entry name" value="Tensin_phosphatase"/>
</dbReference>
<organism evidence="4 5">
    <name type="scientific">Symbiodinium natans</name>
    <dbReference type="NCBI Taxonomy" id="878477"/>
    <lineage>
        <taxon>Eukaryota</taxon>
        <taxon>Sar</taxon>
        <taxon>Alveolata</taxon>
        <taxon>Dinophyceae</taxon>
        <taxon>Suessiales</taxon>
        <taxon>Symbiodiniaceae</taxon>
        <taxon>Symbiodinium</taxon>
    </lineage>
</organism>
<dbReference type="EMBL" id="CAJNDS010000683">
    <property type="protein sequence ID" value="CAE7228014.1"/>
    <property type="molecule type" value="Genomic_DNA"/>
</dbReference>
<evidence type="ECO:0000256" key="1">
    <source>
        <dbReference type="ARBA" id="ARBA00022801"/>
    </source>
</evidence>
<dbReference type="PROSITE" id="PS50056">
    <property type="entry name" value="TYR_PHOSPHATASE_2"/>
    <property type="match status" value="1"/>
</dbReference>